<feature type="non-terminal residue" evidence="2">
    <location>
        <position position="183"/>
    </location>
</feature>
<comment type="caution">
    <text evidence="2">The sequence shown here is derived from an EMBL/GenBank/DDBJ whole genome shotgun (WGS) entry which is preliminary data.</text>
</comment>
<organism evidence="2 3">
    <name type="scientific">Elysia chlorotica</name>
    <name type="common">Eastern emerald elysia</name>
    <name type="synonym">Sea slug</name>
    <dbReference type="NCBI Taxonomy" id="188477"/>
    <lineage>
        <taxon>Eukaryota</taxon>
        <taxon>Metazoa</taxon>
        <taxon>Spiralia</taxon>
        <taxon>Lophotrochozoa</taxon>
        <taxon>Mollusca</taxon>
        <taxon>Gastropoda</taxon>
        <taxon>Heterobranchia</taxon>
        <taxon>Euthyneura</taxon>
        <taxon>Panpulmonata</taxon>
        <taxon>Sacoglossa</taxon>
        <taxon>Placobranchoidea</taxon>
        <taxon>Plakobranchidae</taxon>
        <taxon>Elysia</taxon>
    </lineage>
</organism>
<keyword evidence="1" id="KW-0732">Signal</keyword>
<dbReference type="Proteomes" id="UP000271974">
    <property type="component" value="Unassembled WGS sequence"/>
</dbReference>
<evidence type="ECO:0000313" key="2">
    <source>
        <dbReference type="EMBL" id="RUS73208.1"/>
    </source>
</evidence>
<gene>
    <name evidence="2" type="ORF">EGW08_019030</name>
</gene>
<evidence type="ECO:0000256" key="1">
    <source>
        <dbReference type="SAM" id="SignalP"/>
    </source>
</evidence>
<dbReference type="AlphaFoldDB" id="A0A433SVK8"/>
<protein>
    <submittedName>
        <fullName evidence="2">Uncharacterized protein</fullName>
    </submittedName>
</protein>
<evidence type="ECO:0000313" key="3">
    <source>
        <dbReference type="Proteomes" id="UP000271974"/>
    </source>
</evidence>
<dbReference type="EMBL" id="RQTK01000965">
    <property type="protein sequence ID" value="RUS73208.1"/>
    <property type="molecule type" value="Genomic_DNA"/>
</dbReference>
<feature type="chain" id="PRO_5019386761" evidence="1">
    <location>
        <begin position="21"/>
        <end position="183"/>
    </location>
</feature>
<proteinExistence type="predicted"/>
<accession>A0A433SVK8</accession>
<dbReference type="OrthoDB" id="10464439at2759"/>
<keyword evidence="3" id="KW-1185">Reference proteome</keyword>
<name>A0A433SVK8_ELYCH</name>
<sequence>MQSADKLLFALHEIFQVALCAESSQTLSYEMKRPAIRVTMKQACQKQGSDDDNINIFNIKVSCTQRVGFLTALQDGEMPALYSFVGAMQEHKGESNLAVQTVKDIDLGSVTDRNKTTHILWLEQTETNGSEVKVTNSVDRPVKKDEDCCTVIQLRAFLGSLTDFKVCKEVCSLIEAVKFLNPE</sequence>
<reference evidence="2 3" key="1">
    <citation type="submission" date="2019-01" db="EMBL/GenBank/DDBJ databases">
        <title>A draft genome assembly of the solar-powered sea slug Elysia chlorotica.</title>
        <authorList>
            <person name="Cai H."/>
            <person name="Li Q."/>
            <person name="Fang X."/>
            <person name="Li J."/>
            <person name="Curtis N.E."/>
            <person name="Altenburger A."/>
            <person name="Shibata T."/>
            <person name="Feng M."/>
            <person name="Maeda T."/>
            <person name="Schwartz J.A."/>
            <person name="Shigenobu S."/>
            <person name="Lundholm N."/>
            <person name="Nishiyama T."/>
            <person name="Yang H."/>
            <person name="Hasebe M."/>
            <person name="Li S."/>
            <person name="Pierce S.K."/>
            <person name="Wang J."/>
        </authorList>
    </citation>
    <scope>NUCLEOTIDE SEQUENCE [LARGE SCALE GENOMIC DNA]</scope>
    <source>
        <strain evidence="2">EC2010</strain>
        <tissue evidence="2">Whole organism of an adult</tissue>
    </source>
</reference>
<feature type="signal peptide" evidence="1">
    <location>
        <begin position="1"/>
        <end position="20"/>
    </location>
</feature>